<feature type="transmembrane region" description="Helical" evidence="10">
    <location>
        <begin position="122"/>
        <end position="139"/>
    </location>
</feature>
<dbReference type="PANTHER" id="PTHR31806">
    <property type="entry name" value="PURINE-CYTOSINE PERMEASE FCY2-RELATED"/>
    <property type="match status" value="1"/>
</dbReference>
<dbReference type="GO" id="GO:0015851">
    <property type="term" value="P:nucleobase transport"/>
    <property type="evidence" value="ECO:0007669"/>
    <property type="project" value="UniProtKB-ARBA"/>
</dbReference>
<feature type="compositionally biased region" description="Polar residues" evidence="9">
    <location>
        <begin position="1"/>
        <end position="11"/>
    </location>
</feature>
<feature type="transmembrane region" description="Helical" evidence="10">
    <location>
        <begin position="224"/>
        <end position="245"/>
    </location>
</feature>
<comment type="similarity">
    <text evidence="2 8">Belongs to the purine-cytosine permease (2.A.39) family.</text>
</comment>
<reference evidence="11" key="1">
    <citation type="submission" date="2023-03" db="EMBL/GenBank/DDBJ databases">
        <title>Massive genome expansion in bonnet fungi (Mycena s.s.) driven by repeated elements and novel gene families across ecological guilds.</title>
        <authorList>
            <consortium name="Lawrence Berkeley National Laboratory"/>
            <person name="Harder C.B."/>
            <person name="Miyauchi S."/>
            <person name="Viragh M."/>
            <person name="Kuo A."/>
            <person name="Thoen E."/>
            <person name="Andreopoulos B."/>
            <person name="Lu D."/>
            <person name="Skrede I."/>
            <person name="Drula E."/>
            <person name="Henrissat B."/>
            <person name="Morin E."/>
            <person name="Kohler A."/>
            <person name="Barry K."/>
            <person name="LaButti K."/>
            <person name="Morin E."/>
            <person name="Salamov A."/>
            <person name="Lipzen A."/>
            <person name="Mereny Z."/>
            <person name="Hegedus B."/>
            <person name="Baldrian P."/>
            <person name="Stursova M."/>
            <person name="Weitz H."/>
            <person name="Taylor A."/>
            <person name="Grigoriev I.V."/>
            <person name="Nagy L.G."/>
            <person name="Martin F."/>
            <person name="Kauserud H."/>
        </authorList>
    </citation>
    <scope>NUCLEOTIDE SEQUENCE</scope>
    <source>
        <strain evidence="11">CBHHK002</strain>
    </source>
</reference>
<evidence type="ECO:0000256" key="4">
    <source>
        <dbReference type="ARBA" id="ARBA00022553"/>
    </source>
</evidence>
<organism evidence="11 12">
    <name type="scientific">Mycena albidolilacea</name>
    <dbReference type="NCBI Taxonomy" id="1033008"/>
    <lineage>
        <taxon>Eukaryota</taxon>
        <taxon>Fungi</taxon>
        <taxon>Dikarya</taxon>
        <taxon>Basidiomycota</taxon>
        <taxon>Agaricomycotina</taxon>
        <taxon>Agaricomycetes</taxon>
        <taxon>Agaricomycetidae</taxon>
        <taxon>Agaricales</taxon>
        <taxon>Marasmiineae</taxon>
        <taxon>Mycenaceae</taxon>
        <taxon>Mycena</taxon>
    </lineage>
</organism>
<evidence type="ECO:0000256" key="10">
    <source>
        <dbReference type="SAM" id="Phobius"/>
    </source>
</evidence>
<feature type="transmembrane region" description="Helical" evidence="10">
    <location>
        <begin position="90"/>
        <end position="115"/>
    </location>
</feature>
<keyword evidence="4" id="KW-0597">Phosphoprotein</keyword>
<dbReference type="AlphaFoldDB" id="A0AAD6Z599"/>
<keyword evidence="12" id="KW-1185">Reference proteome</keyword>
<feature type="transmembrane region" description="Helical" evidence="10">
    <location>
        <begin position="510"/>
        <end position="529"/>
    </location>
</feature>
<feature type="transmembrane region" description="Helical" evidence="10">
    <location>
        <begin position="465"/>
        <end position="490"/>
    </location>
</feature>
<evidence type="ECO:0000256" key="8">
    <source>
        <dbReference type="PIRNR" id="PIRNR002744"/>
    </source>
</evidence>
<sequence length="536" mass="57126">MSAKSTGNGNPSPDPEKFPADADADAHSAEHEDPTIDALKVLDDAPVDPRSFWGRSLALSAGVERKIGIKARGIQRVPETERGDRPSENLFIWLAANTVLSTLGIGILGPGIFFLGPSMLNIFFTNVATCVLPAFMATFGPKLGLRQMTSARFSWGWHGAKVVALLNCIACVGWSAINTIAGAQTLRVVARDTISDAAGVVIVAIITLALGMLGYKYVHLYEKWSWIPTAITFVILLGCAGKHLVNVPMGTGQAEASNVLSFMGVIFGIAIGWVSLASDYNVYQPASTPAWKTFAWTYAGLIFPLVLIQWLGAALMAVAGGPAPSNEAWTAAYEADELGGLLGAVLIPVVGNFGRFCMVLLVLSVVANNIINVYSMGLSISVVGIWLRVAKVPRLIWPIVITAIYIPIAIAGANSFSSSLENFMNVLGYWLSIFVVVVLLEHFVFRGGDFARYDAAESWNKSERVPIGIMAVIAFLFGALGTAMGMAQIWYIGKIGALVGGAANPFGGNIGFELAGAFAGIVYVPARYLELKKFGR</sequence>
<feature type="transmembrane region" description="Helical" evidence="10">
    <location>
        <begin position="159"/>
        <end position="177"/>
    </location>
</feature>
<evidence type="ECO:0000313" key="12">
    <source>
        <dbReference type="Proteomes" id="UP001218218"/>
    </source>
</evidence>
<evidence type="ECO:0000256" key="1">
    <source>
        <dbReference type="ARBA" id="ARBA00004141"/>
    </source>
</evidence>
<feature type="compositionally biased region" description="Basic and acidic residues" evidence="9">
    <location>
        <begin position="14"/>
        <end position="34"/>
    </location>
</feature>
<dbReference type="GO" id="GO:0022857">
    <property type="term" value="F:transmembrane transporter activity"/>
    <property type="evidence" value="ECO:0007669"/>
    <property type="project" value="InterPro"/>
</dbReference>
<name>A0AAD6Z599_9AGAR</name>
<evidence type="ECO:0000256" key="9">
    <source>
        <dbReference type="SAM" id="MobiDB-lite"/>
    </source>
</evidence>
<comment type="caution">
    <text evidence="11">The sequence shown here is derived from an EMBL/GenBank/DDBJ whole genome shotgun (WGS) entry which is preliminary data.</text>
</comment>
<evidence type="ECO:0000256" key="2">
    <source>
        <dbReference type="ARBA" id="ARBA00008974"/>
    </source>
</evidence>
<feature type="transmembrane region" description="Helical" evidence="10">
    <location>
        <begin position="340"/>
        <end position="365"/>
    </location>
</feature>
<dbReference type="InterPro" id="IPR026030">
    <property type="entry name" value="Pur-cyt_permease_Fcy2/21/22"/>
</dbReference>
<evidence type="ECO:0000256" key="3">
    <source>
        <dbReference type="ARBA" id="ARBA00022448"/>
    </source>
</evidence>
<keyword evidence="7 8" id="KW-0472">Membrane</keyword>
<keyword evidence="6 10" id="KW-1133">Transmembrane helix</keyword>
<dbReference type="PANTHER" id="PTHR31806:SF1">
    <property type="entry name" value="PURINE-CYTOSINE PERMEASE FCY2-RELATED"/>
    <property type="match status" value="1"/>
</dbReference>
<dbReference type="EMBL" id="JARIHO010000090">
    <property type="protein sequence ID" value="KAJ7306941.1"/>
    <property type="molecule type" value="Genomic_DNA"/>
</dbReference>
<protein>
    <submittedName>
        <fullName evidence="11">Cytosine-purine permease</fullName>
    </submittedName>
</protein>
<keyword evidence="5 10" id="KW-0812">Transmembrane</keyword>
<gene>
    <name evidence="11" type="ORF">DFH08DRAFT_901417</name>
</gene>
<comment type="subcellular location">
    <subcellularLocation>
        <location evidence="1">Membrane</location>
        <topology evidence="1">Multi-pass membrane protein</topology>
    </subcellularLocation>
</comment>
<feature type="transmembrane region" description="Helical" evidence="10">
    <location>
        <begin position="396"/>
        <end position="415"/>
    </location>
</feature>
<dbReference type="Proteomes" id="UP001218218">
    <property type="component" value="Unassembled WGS sequence"/>
</dbReference>
<accession>A0AAD6Z599</accession>
<feature type="transmembrane region" description="Helical" evidence="10">
    <location>
        <begin position="371"/>
        <end position="389"/>
    </location>
</feature>
<dbReference type="GO" id="GO:0000329">
    <property type="term" value="C:fungal-type vacuole membrane"/>
    <property type="evidence" value="ECO:0007669"/>
    <property type="project" value="TreeGrafter"/>
</dbReference>
<evidence type="ECO:0000256" key="5">
    <source>
        <dbReference type="ARBA" id="ARBA00022692"/>
    </source>
</evidence>
<feature type="transmembrane region" description="Helical" evidence="10">
    <location>
        <begin position="197"/>
        <end position="218"/>
    </location>
</feature>
<dbReference type="Pfam" id="PF02133">
    <property type="entry name" value="Transp_cyt_pur"/>
    <property type="match status" value="1"/>
</dbReference>
<feature type="transmembrane region" description="Helical" evidence="10">
    <location>
        <begin position="296"/>
        <end position="319"/>
    </location>
</feature>
<evidence type="ECO:0000313" key="11">
    <source>
        <dbReference type="EMBL" id="KAJ7306941.1"/>
    </source>
</evidence>
<evidence type="ECO:0000256" key="6">
    <source>
        <dbReference type="ARBA" id="ARBA00022989"/>
    </source>
</evidence>
<keyword evidence="3 8" id="KW-0813">Transport</keyword>
<dbReference type="GO" id="GO:0005886">
    <property type="term" value="C:plasma membrane"/>
    <property type="evidence" value="ECO:0007669"/>
    <property type="project" value="TreeGrafter"/>
</dbReference>
<dbReference type="Gene3D" id="1.10.4160.10">
    <property type="entry name" value="Hydantoin permease"/>
    <property type="match status" value="1"/>
</dbReference>
<dbReference type="PIRSF" id="PIRSF002744">
    <property type="entry name" value="Pur-cyt_permease"/>
    <property type="match status" value="1"/>
</dbReference>
<feature type="transmembrane region" description="Helical" evidence="10">
    <location>
        <begin position="257"/>
        <end position="276"/>
    </location>
</feature>
<proteinExistence type="inferred from homology"/>
<dbReference type="FunFam" id="1.10.4160.10:FF:000002">
    <property type="entry name" value="Purine-cytosine permease fcyB"/>
    <property type="match status" value="1"/>
</dbReference>
<feature type="region of interest" description="Disordered" evidence="9">
    <location>
        <begin position="1"/>
        <end position="35"/>
    </location>
</feature>
<dbReference type="InterPro" id="IPR001248">
    <property type="entry name" value="Pur-cyt_permease"/>
</dbReference>
<feature type="transmembrane region" description="Helical" evidence="10">
    <location>
        <begin position="427"/>
        <end position="445"/>
    </location>
</feature>
<evidence type="ECO:0000256" key="7">
    <source>
        <dbReference type="ARBA" id="ARBA00023136"/>
    </source>
</evidence>